<evidence type="ECO:0000256" key="1">
    <source>
        <dbReference type="ARBA" id="ARBA00008894"/>
    </source>
</evidence>
<protein>
    <recommendedName>
        <fullName evidence="6">NB-ARC domain-containing protein</fullName>
    </recommendedName>
</protein>
<dbReference type="GO" id="GO:0043531">
    <property type="term" value="F:ADP binding"/>
    <property type="evidence" value="ECO:0007669"/>
    <property type="project" value="InterPro"/>
</dbReference>
<gene>
    <name evidence="7" type="ORF">R3W88_000300</name>
</gene>
<dbReference type="Proteomes" id="UP001311915">
    <property type="component" value="Unassembled WGS sequence"/>
</dbReference>
<keyword evidence="8" id="KW-1185">Reference proteome</keyword>
<proteinExistence type="inferred from homology"/>
<keyword evidence="2" id="KW-0547">Nucleotide-binding</keyword>
<dbReference type="InterPro" id="IPR002182">
    <property type="entry name" value="NB-ARC"/>
</dbReference>
<dbReference type="InterPro" id="IPR050905">
    <property type="entry name" value="Plant_NBS-LRR"/>
</dbReference>
<feature type="domain" description="NB-ARC" evidence="6">
    <location>
        <begin position="133"/>
        <end position="286"/>
    </location>
</feature>
<evidence type="ECO:0000256" key="5">
    <source>
        <dbReference type="SAM" id="MobiDB-lite"/>
    </source>
</evidence>
<dbReference type="SUPFAM" id="SSF52540">
    <property type="entry name" value="P-loop containing nucleoside triphosphate hydrolases"/>
    <property type="match status" value="1"/>
</dbReference>
<dbReference type="PANTHER" id="PTHR33463:SF198">
    <property type="entry name" value="RPP4C3"/>
    <property type="match status" value="1"/>
</dbReference>
<accession>A0AAV9MGP7</accession>
<dbReference type="FunFam" id="3.40.50.300:FF:001091">
    <property type="entry name" value="Probable disease resistance protein At1g61300"/>
    <property type="match status" value="1"/>
</dbReference>
<sequence length="305" mass="34924">MEFLSIFVGKVTDCLMEPVAQGIGHMDKESEKQKNIRSEVQRRRKDARRNLKHISPNGKVWLRNVDRATADVAFVMQRGRIEVEIYGWCPNLKSCYSLSRKAKKITLNFRMKATIVIYSYNVEEFESRKLEEDEVMAALKDDGVTMIGICGMGGVGNTTLAEQIRQKAKQERLFDDVVMVIVSQKPDPKRIQGEIARGVGLKLEEDDLWSCEDRLCSRLMDQNCRILIILDDVWKALDLKKLGIPSGSNHKHQCKVTFTTRFRSVCEATETQKIMEVGTLSEEEAWIRQKVGDLVDNSSLHGQWR</sequence>
<dbReference type="GO" id="GO:0006952">
    <property type="term" value="P:defense response"/>
    <property type="evidence" value="ECO:0007669"/>
    <property type="project" value="UniProtKB-KW"/>
</dbReference>
<feature type="compositionally biased region" description="Basic and acidic residues" evidence="5">
    <location>
        <begin position="25"/>
        <end position="41"/>
    </location>
</feature>
<dbReference type="Pfam" id="PF00931">
    <property type="entry name" value="NB-ARC"/>
    <property type="match status" value="1"/>
</dbReference>
<organism evidence="7 8">
    <name type="scientific">Solanum pinnatisectum</name>
    <name type="common">tansyleaf nightshade</name>
    <dbReference type="NCBI Taxonomy" id="50273"/>
    <lineage>
        <taxon>Eukaryota</taxon>
        <taxon>Viridiplantae</taxon>
        <taxon>Streptophyta</taxon>
        <taxon>Embryophyta</taxon>
        <taxon>Tracheophyta</taxon>
        <taxon>Spermatophyta</taxon>
        <taxon>Magnoliopsida</taxon>
        <taxon>eudicotyledons</taxon>
        <taxon>Gunneridae</taxon>
        <taxon>Pentapetalae</taxon>
        <taxon>asterids</taxon>
        <taxon>lamiids</taxon>
        <taxon>Solanales</taxon>
        <taxon>Solanaceae</taxon>
        <taxon>Solanoideae</taxon>
        <taxon>Solaneae</taxon>
        <taxon>Solanum</taxon>
    </lineage>
</organism>
<evidence type="ECO:0000259" key="6">
    <source>
        <dbReference type="Pfam" id="PF00931"/>
    </source>
</evidence>
<evidence type="ECO:0000256" key="2">
    <source>
        <dbReference type="ARBA" id="ARBA00022741"/>
    </source>
</evidence>
<keyword evidence="4" id="KW-0067">ATP-binding</keyword>
<comment type="similarity">
    <text evidence="1">Belongs to the disease resistance NB-LRR family.</text>
</comment>
<name>A0AAV9MGP7_9SOLN</name>
<comment type="caution">
    <text evidence="7">The sequence shown here is derived from an EMBL/GenBank/DDBJ whole genome shotgun (WGS) entry which is preliminary data.</text>
</comment>
<dbReference type="AlphaFoldDB" id="A0AAV9MGP7"/>
<dbReference type="PANTHER" id="PTHR33463">
    <property type="entry name" value="NB-ARC DOMAIN-CONTAINING PROTEIN-RELATED"/>
    <property type="match status" value="1"/>
</dbReference>
<dbReference type="GO" id="GO:0005524">
    <property type="term" value="F:ATP binding"/>
    <property type="evidence" value="ECO:0007669"/>
    <property type="project" value="UniProtKB-KW"/>
</dbReference>
<dbReference type="InterPro" id="IPR027417">
    <property type="entry name" value="P-loop_NTPase"/>
</dbReference>
<dbReference type="Gene3D" id="3.40.50.300">
    <property type="entry name" value="P-loop containing nucleotide triphosphate hydrolases"/>
    <property type="match status" value="1"/>
</dbReference>
<dbReference type="PRINTS" id="PR00364">
    <property type="entry name" value="DISEASERSIST"/>
</dbReference>
<keyword evidence="3" id="KW-0611">Plant defense</keyword>
<dbReference type="EMBL" id="JAWPEI010000001">
    <property type="protein sequence ID" value="KAK4736603.1"/>
    <property type="molecule type" value="Genomic_DNA"/>
</dbReference>
<evidence type="ECO:0000256" key="3">
    <source>
        <dbReference type="ARBA" id="ARBA00022821"/>
    </source>
</evidence>
<feature type="region of interest" description="Disordered" evidence="5">
    <location>
        <begin position="25"/>
        <end position="47"/>
    </location>
</feature>
<evidence type="ECO:0000256" key="4">
    <source>
        <dbReference type="ARBA" id="ARBA00022840"/>
    </source>
</evidence>
<reference evidence="7 8" key="1">
    <citation type="submission" date="2023-10" db="EMBL/GenBank/DDBJ databases">
        <title>Genome-Wide Identification Analysis in wild type Solanum Pinnatisectum Reveals Some Genes Defensing Phytophthora Infestans.</title>
        <authorList>
            <person name="Sun C."/>
        </authorList>
    </citation>
    <scope>NUCLEOTIDE SEQUENCE [LARGE SCALE GENOMIC DNA]</scope>
    <source>
        <strain evidence="7">LQN</strain>
        <tissue evidence="7">Leaf</tissue>
    </source>
</reference>
<evidence type="ECO:0000313" key="8">
    <source>
        <dbReference type="Proteomes" id="UP001311915"/>
    </source>
</evidence>
<evidence type="ECO:0000313" key="7">
    <source>
        <dbReference type="EMBL" id="KAK4736603.1"/>
    </source>
</evidence>